<keyword evidence="2" id="KW-0813">Transport</keyword>
<dbReference type="Proteomes" id="UP000287352">
    <property type="component" value="Unassembled WGS sequence"/>
</dbReference>
<dbReference type="SUPFAM" id="SSF103473">
    <property type="entry name" value="MFS general substrate transporter"/>
    <property type="match status" value="1"/>
</dbReference>
<organism evidence="9 10">
    <name type="scientific">Tengunoibacter tsumagoiensis</name>
    <dbReference type="NCBI Taxonomy" id="2014871"/>
    <lineage>
        <taxon>Bacteria</taxon>
        <taxon>Bacillati</taxon>
        <taxon>Chloroflexota</taxon>
        <taxon>Ktedonobacteria</taxon>
        <taxon>Ktedonobacterales</taxon>
        <taxon>Dictyobacteraceae</taxon>
        <taxon>Tengunoibacter</taxon>
    </lineage>
</organism>
<accession>A0A402A7X8</accession>
<feature type="transmembrane region" description="Helical" evidence="7">
    <location>
        <begin position="407"/>
        <end position="427"/>
    </location>
</feature>
<evidence type="ECO:0000259" key="8">
    <source>
        <dbReference type="PROSITE" id="PS50850"/>
    </source>
</evidence>
<comment type="subcellular location">
    <subcellularLocation>
        <location evidence="1">Cell membrane</location>
        <topology evidence="1">Multi-pass membrane protein</topology>
    </subcellularLocation>
</comment>
<dbReference type="PANTHER" id="PTHR43266:SF2">
    <property type="entry name" value="MAJOR FACILITATOR SUPERFAMILY (MFS) PROFILE DOMAIN-CONTAINING PROTEIN"/>
    <property type="match status" value="1"/>
</dbReference>
<reference evidence="10" key="1">
    <citation type="submission" date="2018-12" db="EMBL/GenBank/DDBJ databases">
        <title>Tengunoibacter tsumagoiensis gen. nov., sp. nov., Dictyobacter kobayashii sp. nov., D. alpinus sp. nov., and D. joshuensis sp. nov. and description of Dictyobacteraceae fam. nov. within the order Ktedonobacterales isolated from Tengu-no-mugimeshi.</title>
        <authorList>
            <person name="Wang C.M."/>
            <person name="Zheng Y."/>
            <person name="Sakai Y."/>
            <person name="Toyoda A."/>
            <person name="Minakuchi Y."/>
            <person name="Abe K."/>
            <person name="Yokota A."/>
            <person name="Yabe S."/>
        </authorList>
    </citation>
    <scope>NUCLEOTIDE SEQUENCE [LARGE SCALE GENOMIC DNA]</scope>
    <source>
        <strain evidence="10">Uno3</strain>
    </source>
</reference>
<name>A0A402A7X8_9CHLR</name>
<sequence length="458" mass="49519">MRKKTLPINVNHLLLNRNFALLWLGEAISVLGDAAFDSALALWVGTRVAGGQPWAPFAFSGVYLAGTLPGLLIGPMAGVFVDRWEKRHTMLIMDLVRALLILLLLFVSGLLPLPLVGGLVLPIWGQLLAIYSTVALLSTCGQFFGPSKMALLGDIVLEQQLGQASTLSSIAGNMGWLLGPALGSLCFMTFGPLWSVLINALSFVLSWLMIRGIHVSETARRVAVSERGHFLREFGEGLHFALSDRTVTTIIGSGMLFMLGVGALNTLYLFFLLENVHVPAGLYGFFVAVPACGAIVGSALIGRFIRRIGEARLLWLALLAWSGTMLVLARQEQFWPAVALLFCLGGCNAWIGSAIMPLLLRATPREMIGRVSGVTWPCMSMASMLSTFLAGFLSSTALHHFHATLGGMHFGFVDTIYTVVGLLALIASINAMRKLRTFGPEAEEMETSTDQKREVNIG</sequence>
<evidence type="ECO:0000256" key="3">
    <source>
        <dbReference type="ARBA" id="ARBA00022475"/>
    </source>
</evidence>
<dbReference type="PROSITE" id="PS50850">
    <property type="entry name" value="MFS"/>
    <property type="match status" value="1"/>
</dbReference>
<evidence type="ECO:0000256" key="7">
    <source>
        <dbReference type="SAM" id="Phobius"/>
    </source>
</evidence>
<dbReference type="EMBL" id="BIFR01000002">
    <property type="protein sequence ID" value="GCE15188.1"/>
    <property type="molecule type" value="Genomic_DNA"/>
</dbReference>
<evidence type="ECO:0000313" key="9">
    <source>
        <dbReference type="EMBL" id="GCE15188.1"/>
    </source>
</evidence>
<dbReference type="InterPro" id="IPR036259">
    <property type="entry name" value="MFS_trans_sf"/>
</dbReference>
<dbReference type="PANTHER" id="PTHR43266">
    <property type="entry name" value="MACROLIDE-EFFLUX PROTEIN"/>
    <property type="match status" value="1"/>
</dbReference>
<keyword evidence="6 7" id="KW-0472">Membrane</keyword>
<protein>
    <submittedName>
        <fullName evidence="9">MFS transporter</fullName>
    </submittedName>
</protein>
<evidence type="ECO:0000256" key="2">
    <source>
        <dbReference type="ARBA" id="ARBA00022448"/>
    </source>
</evidence>
<dbReference type="InterPro" id="IPR020846">
    <property type="entry name" value="MFS_dom"/>
</dbReference>
<feature type="transmembrane region" description="Helical" evidence="7">
    <location>
        <begin position="57"/>
        <end position="79"/>
    </location>
</feature>
<dbReference type="GO" id="GO:0005886">
    <property type="term" value="C:plasma membrane"/>
    <property type="evidence" value="ECO:0007669"/>
    <property type="project" value="UniProtKB-SubCell"/>
</dbReference>
<feature type="transmembrane region" description="Helical" evidence="7">
    <location>
        <begin position="247"/>
        <end position="270"/>
    </location>
</feature>
<dbReference type="Gene3D" id="1.20.1250.20">
    <property type="entry name" value="MFS general substrate transporter like domains"/>
    <property type="match status" value="1"/>
</dbReference>
<evidence type="ECO:0000313" key="10">
    <source>
        <dbReference type="Proteomes" id="UP000287352"/>
    </source>
</evidence>
<dbReference type="CDD" id="cd06173">
    <property type="entry name" value="MFS_MefA_like"/>
    <property type="match status" value="1"/>
</dbReference>
<keyword evidence="5 7" id="KW-1133">Transmembrane helix</keyword>
<feature type="domain" description="Major facilitator superfamily (MFS) profile" evidence="8">
    <location>
        <begin position="246"/>
        <end position="458"/>
    </location>
</feature>
<keyword evidence="10" id="KW-1185">Reference proteome</keyword>
<evidence type="ECO:0000256" key="6">
    <source>
        <dbReference type="ARBA" id="ARBA00023136"/>
    </source>
</evidence>
<feature type="transmembrane region" description="Helical" evidence="7">
    <location>
        <begin position="381"/>
        <end position="401"/>
    </location>
</feature>
<feature type="transmembrane region" description="Helical" evidence="7">
    <location>
        <begin position="313"/>
        <end position="329"/>
    </location>
</feature>
<keyword evidence="4 7" id="KW-0812">Transmembrane</keyword>
<feature type="transmembrane region" description="Helical" evidence="7">
    <location>
        <begin position="191"/>
        <end position="210"/>
    </location>
</feature>
<feature type="transmembrane region" description="Helical" evidence="7">
    <location>
        <begin position="21"/>
        <end position="45"/>
    </location>
</feature>
<dbReference type="Pfam" id="PF05977">
    <property type="entry name" value="MFS_3"/>
    <property type="match status" value="1"/>
</dbReference>
<feature type="transmembrane region" description="Helical" evidence="7">
    <location>
        <begin position="335"/>
        <end position="360"/>
    </location>
</feature>
<dbReference type="InterPro" id="IPR010290">
    <property type="entry name" value="TM_effector"/>
</dbReference>
<keyword evidence="3" id="KW-1003">Cell membrane</keyword>
<evidence type="ECO:0000256" key="1">
    <source>
        <dbReference type="ARBA" id="ARBA00004651"/>
    </source>
</evidence>
<comment type="caution">
    <text evidence="9">The sequence shown here is derived from an EMBL/GenBank/DDBJ whole genome shotgun (WGS) entry which is preliminary data.</text>
</comment>
<proteinExistence type="predicted"/>
<dbReference type="GO" id="GO:0022857">
    <property type="term" value="F:transmembrane transporter activity"/>
    <property type="evidence" value="ECO:0007669"/>
    <property type="project" value="InterPro"/>
</dbReference>
<feature type="transmembrane region" description="Helical" evidence="7">
    <location>
        <begin position="282"/>
        <end position="301"/>
    </location>
</feature>
<dbReference type="AlphaFoldDB" id="A0A402A7X8"/>
<evidence type="ECO:0000256" key="5">
    <source>
        <dbReference type="ARBA" id="ARBA00022989"/>
    </source>
</evidence>
<evidence type="ECO:0000256" key="4">
    <source>
        <dbReference type="ARBA" id="ARBA00022692"/>
    </source>
</evidence>
<gene>
    <name evidence="9" type="ORF">KTT_50470</name>
</gene>